<dbReference type="PANTHER" id="PTHR10913:SF45">
    <property type="entry name" value="FOLLISTATIN, ISOFORM A-RELATED"/>
    <property type="match status" value="1"/>
</dbReference>
<keyword evidence="6" id="KW-1185">Reference proteome</keyword>
<protein>
    <recommendedName>
        <fullName evidence="4">Kazal-like domain-containing protein</fullName>
    </recommendedName>
</protein>
<evidence type="ECO:0000256" key="3">
    <source>
        <dbReference type="ARBA" id="ARBA00023157"/>
    </source>
</evidence>
<evidence type="ECO:0000256" key="2">
    <source>
        <dbReference type="ARBA" id="ARBA00022900"/>
    </source>
</evidence>
<name>A0A8K1DA20_9PASS</name>
<feature type="domain" description="Kazal-like" evidence="4">
    <location>
        <begin position="22"/>
        <end position="70"/>
    </location>
</feature>
<dbReference type="GO" id="GO:0030154">
    <property type="term" value="P:cell differentiation"/>
    <property type="evidence" value="ECO:0007669"/>
    <property type="project" value="TreeGrafter"/>
</dbReference>
<keyword evidence="2" id="KW-0722">Serine protease inhibitor</keyword>
<dbReference type="PROSITE" id="PS51465">
    <property type="entry name" value="KAZAL_2"/>
    <property type="match status" value="5"/>
</dbReference>
<dbReference type="SUPFAM" id="SSF100895">
    <property type="entry name" value="Kazal-type serine protease inhibitors"/>
    <property type="match status" value="5"/>
</dbReference>
<reference evidence="5" key="1">
    <citation type="submission" date="2019-04" db="EMBL/GenBank/DDBJ databases">
        <title>Genome assembly of Zosterops borbonicus 15179.</title>
        <authorList>
            <person name="Leroy T."/>
            <person name="Anselmetti Y."/>
            <person name="Tilak M.-K."/>
            <person name="Nabholz B."/>
        </authorList>
    </citation>
    <scope>NUCLEOTIDE SEQUENCE</scope>
    <source>
        <strain evidence="5">HGM_15179</strain>
        <tissue evidence="5">Muscle</tissue>
    </source>
</reference>
<evidence type="ECO:0000313" key="6">
    <source>
        <dbReference type="Proteomes" id="UP000796761"/>
    </source>
</evidence>
<dbReference type="GO" id="GO:0005576">
    <property type="term" value="C:extracellular region"/>
    <property type="evidence" value="ECO:0007669"/>
    <property type="project" value="TreeGrafter"/>
</dbReference>
<evidence type="ECO:0000256" key="1">
    <source>
        <dbReference type="ARBA" id="ARBA00022690"/>
    </source>
</evidence>
<keyword evidence="3" id="KW-1015">Disulfide bond</keyword>
<evidence type="ECO:0000313" key="5">
    <source>
        <dbReference type="EMBL" id="TRZ08045.1"/>
    </source>
</evidence>
<proteinExistence type="predicted"/>
<dbReference type="FunFam" id="3.30.60.30:FF:000022">
    <property type="entry name" value="Transmembrane agrin"/>
    <property type="match status" value="1"/>
</dbReference>
<feature type="domain" description="Kazal-like" evidence="4">
    <location>
        <begin position="240"/>
        <end position="288"/>
    </location>
</feature>
<feature type="domain" description="Kazal-like" evidence="4">
    <location>
        <begin position="315"/>
        <end position="362"/>
    </location>
</feature>
<dbReference type="Gene3D" id="3.30.60.30">
    <property type="match status" value="5"/>
</dbReference>
<dbReference type="FunFam" id="3.30.60.30:FF:000024">
    <property type="entry name" value="Transmembrane agrin"/>
    <property type="match status" value="2"/>
</dbReference>
<comment type="caution">
    <text evidence="5">The sequence shown here is derived from an EMBL/GenBank/DDBJ whole genome shotgun (WGS) entry which is preliminary data.</text>
</comment>
<dbReference type="EMBL" id="SWJQ01001510">
    <property type="protein sequence ID" value="TRZ08045.1"/>
    <property type="molecule type" value="Genomic_DNA"/>
</dbReference>
<gene>
    <name evidence="5" type="ORF">HGM15179_019063</name>
</gene>
<dbReference type="AlphaFoldDB" id="A0A8K1DA20"/>
<sequence>MLCGFGAVCERSPSEPGQGLCVCRKGPCPPVVAPVCGSDHSTYSNECELDRAQCNQQRRIKVVSKGPCGSKDPCAEVTCSFGSTCVPSEDGQGARCACPASCAGPDSPVCGSDGRQHRSLCHLLRHACDTQENISKKFDGPCDPCKNLPSDPSRVCRVNPRTRRPELLPRPEDCPPGGDPVCGDDGVTYGSECAMARAAAIRGMDIQKVRSGQCLQQDQCKEECKFNAVCLNRRGAARCSCDRVTCDGAFRPLCGRDSRTYGSDCERRRAECRLQQHIPVRHSGPCDLGSPSPCRGVQCSFGASCVVQNQRAVCECQRHCQPRYDPVCGSDLRTYGNPCELRAMACRLQTHIDIKHKGPCGERGDWGVVVLLKGVLGSRIRGFVVRDGVGVVVVLKGMLGSMIREHVPRDGVGVVVVFPKEALGSRIKGHVVKDEVGWWWCSQKGRWGQG</sequence>
<dbReference type="SMART" id="SM00274">
    <property type="entry name" value="FOLN"/>
    <property type="match status" value="3"/>
</dbReference>
<feature type="domain" description="Kazal-like" evidence="4">
    <location>
        <begin position="162"/>
        <end position="216"/>
    </location>
</feature>
<dbReference type="Proteomes" id="UP000796761">
    <property type="component" value="Unassembled WGS sequence"/>
</dbReference>
<dbReference type="InterPro" id="IPR003645">
    <property type="entry name" value="Fol_N"/>
</dbReference>
<dbReference type="CDD" id="cd00104">
    <property type="entry name" value="KAZAL_FS"/>
    <property type="match status" value="5"/>
</dbReference>
<dbReference type="InterPro" id="IPR002350">
    <property type="entry name" value="Kazal_dom"/>
</dbReference>
<dbReference type="Pfam" id="PF00050">
    <property type="entry name" value="Kazal_1"/>
    <property type="match status" value="1"/>
</dbReference>
<accession>A0A8K1DA20</accession>
<dbReference type="PANTHER" id="PTHR10913">
    <property type="entry name" value="FOLLISTATIN-RELATED"/>
    <property type="match status" value="1"/>
</dbReference>
<keyword evidence="1" id="KW-0646">Protease inhibitor</keyword>
<dbReference type="SMART" id="SM00280">
    <property type="entry name" value="KAZAL"/>
    <property type="match status" value="5"/>
</dbReference>
<dbReference type="InterPro" id="IPR050653">
    <property type="entry name" value="Prot_Inhib_GrowthFact_Antg"/>
</dbReference>
<dbReference type="OrthoDB" id="5983569at2759"/>
<organism evidence="5 6">
    <name type="scientific">Zosterops borbonicus</name>
    <dbReference type="NCBI Taxonomy" id="364589"/>
    <lineage>
        <taxon>Eukaryota</taxon>
        <taxon>Metazoa</taxon>
        <taxon>Chordata</taxon>
        <taxon>Craniata</taxon>
        <taxon>Vertebrata</taxon>
        <taxon>Euteleostomi</taxon>
        <taxon>Archelosauria</taxon>
        <taxon>Archosauria</taxon>
        <taxon>Dinosauria</taxon>
        <taxon>Saurischia</taxon>
        <taxon>Theropoda</taxon>
        <taxon>Coelurosauria</taxon>
        <taxon>Aves</taxon>
        <taxon>Neognathae</taxon>
        <taxon>Neoaves</taxon>
        <taxon>Telluraves</taxon>
        <taxon>Australaves</taxon>
        <taxon>Passeriformes</taxon>
        <taxon>Sylvioidea</taxon>
        <taxon>Zosteropidae</taxon>
        <taxon>Zosterops</taxon>
    </lineage>
</organism>
<feature type="domain" description="Kazal-like" evidence="4">
    <location>
        <begin position="90"/>
        <end position="144"/>
    </location>
</feature>
<dbReference type="FunFam" id="3.30.60.30:FF:000018">
    <property type="entry name" value="Transmembrane agrin"/>
    <property type="match status" value="1"/>
</dbReference>
<dbReference type="InterPro" id="IPR036058">
    <property type="entry name" value="Kazal_dom_sf"/>
</dbReference>
<evidence type="ECO:0000259" key="4">
    <source>
        <dbReference type="PROSITE" id="PS51465"/>
    </source>
</evidence>
<dbReference type="Pfam" id="PF07648">
    <property type="entry name" value="Kazal_2"/>
    <property type="match status" value="4"/>
</dbReference>